<sequence length="1429" mass="163635">MSFTVPIHPVPYVDSYQGPLEPLDITDNSPLSLYVLCAKYIVKNISKICFNQHLPSEICDNLIELFRIYRSKKVCNKFLSTLSTKQCSVVSANLSNLDITDEELTDFIDAQGKTLRSLNLSNCSRLSTNVLLQVNRTLLKVHDVDKLCRLVTVYEIPADHPSQIPRSLVRQNYPFVIRKFYHKGKIATEINRNYSTACPESYLQNSYMLRMESQPQYPQPPTIDENVFINNSTQTTFETTCSRIPKTNYELNREMGLFCDPNFAKEFFFDMEGTTSYACYDRLIDEHRAYPLNNIRYPIIRAAQIIRSKNDSQFPEENVEPNQCAYCYGTGINRQKIMILPKAVYHSMRLVSKYYGRFALYEDKFLPKSLAYPSKFKWNANNKPASKSTTAIDTDVYTAPEDDDEPYLDDTFPYSVLNLNSRHVHNNDLFGSTCRQSLLSSCDHHHYLLPRIHTRSNANAPPSRNHVVGVDDGQNCQHFPPLQSSDATSMAATSSSCPILSSCAEAAYFNFEANQLPEQSLVALIDDSKSNSNSHKFPKFLKKFRPHSHNTFDSGKNDRHHHHHHHHHHNHHHHHQSTSADIHQNELVTNNKDEPCARNFSPTSSMSFALSEDVDSRDSLVDVYEVDTHEITCPLHPQNCPPEYDYFDYLSLVYNTESSSSPSSSSSSSSSSTTSDNVTLSEQLYYSEDLLRFEMYPYHVYRIETPGYPYIRLVEVVTWSPSSLESLTVGPGLMPQNLEEMRPELRQSIILNRDFNRLKRITIHDWPVNMQEKFFNGSKYLDRITHLDLSQCKSIGDGRSLTQMSNLETLILYNVKEIYKAIDSICSIKSLRVLDISNSGDDQITKTIRDPTTQLRNLISSLPKLVSLDLSGTNLAVGIITGLAERENNPLEFLGIFHTNVEPSSRHHIPAIMIAGENFQDLVLNSCEAYMNRPEMLKKCLNELFQIFRYESGHHDHERAVKILVCALGRHPNDKMIQMAASATLFYIIKSDEAKPLLGRKIKELIVSRLLDAMQTFRYDQTMLRNGCLNLIHFQIPADVISEYTRLADILLYIVTMDDDDFVQRLGIYLLNSLACQVDGEQKTIVGNLGAIEKMLNLIESRYNRNICDEVMETAWSTMWNVTDETPINCERFLNHNGMEFFVTCMEKFPEHPELLRNMMGLLGNVSECAHLRYRLMKDDYIFRFVQLLDSQSDGIEVSYNSAGILAHIASDGAEIWNRHLPACNREEMLARMECAISRWEINSKRNINYRSFEPILRLLRVLSISWQAQYWAVWALANLTRVHSTKYCTLLEKDGGVDVLKSFVVSPRPDNFSLPVSVKCLAVVTLFQYYLYNTFGSVKILEKSHEIACFELVKSPTIVADFLEKFGFSHLAQELGIDYDSSNACKDVVMADLCIENSNTTSTTDETLLHNRNNNHDDDDDDDHHMFL</sequence>
<evidence type="ECO:0000256" key="2">
    <source>
        <dbReference type="ARBA" id="ARBA00022786"/>
    </source>
</evidence>
<dbReference type="Gene3D" id="1.25.10.10">
    <property type="entry name" value="Leucine-rich Repeat Variant"/>
    <property type="match status" value="1"/>
</dbReference>
<dbReference type="SUPFAM" id="SSF52047">
    <property type="entry name" value="RNI-like"/>
    <property type="match status" value="1"/>
</dbReference>
<dbReference type="InterPro" id="IPR055142">
    <property type="entry name" value="ZER1-like_C"/>
</dbReference>
<feature type="domain" description="Protein zer-1 homolog-like C-terminal" evidence="4">
    <location>
        <begin position="970"/>
        <end position="1311"/>
    </location>
</feature>
<keyword evidence="2" id="KW-0833">Ubl conjugation pathway</keyword>
<evidence type="ECO:0000259" key="5">
    <source>
        <dbReference type="Pfam" id="PF25013"/>
    </source>
</evidence>
<evidence type="ECO:0000256" key="3">
    <source>
        <dbReference type="SAM" id="MobiDB-lite"/>
    </source>
</evidence>
<gene>
    <name evidence="6" type="primary">ZER1</name>
    <name evidence="6" type="ORF">DERF_002658</name>
</gene>
<dbReference type="InterPro" id="IPR011989">
    <property type="entry name" value="ARM-like"/>
</dbReference>
<dbReference type="InterPro" id="IPR056845">
    <property type="entry name" value="LRR_Zer-1"/>
</dbReference>
<evidence type="ECO:0000259" key="4">
    <source>
        <dbReference type="Pfam" id="PF22964"/>
    </source>
</evidence>
<proteinExistence type="predicted"/>
<dbReference type="Pfam" id="PF25013">
    <property type="entry name" value="LRR_Zer-1"/>
    <property type="match status" value="1"/>
</dbReference>
<dbReference type="PANTHER" id="PTHR12904:SF23">
    <property type="entry name" value="PROTEIN ZER-1 HOMOLOG"/>
    <property type="match status" value="1"/>
</dbReference>
<dbReference type="GO" id="GO:0031462">
    <property type="term" value="C:Cul2-RING ubiquitin ligase complex"/>
    <property type="evidence" value="ECO:0007669"/>
    <property type="project" value="TreeGrafter"/>
</dbReference>
<dbReference type="SUPFAM" id="SSF48371">
    <property type="entry name" value="ARM repeat"/>
    <property type="match status" value="1"/>
</dbReference>
<dbReference type="Proteomes" id="UP000790347">
    <property type="component" value="Unassembled WGS sequence"/>
</dbReference>
<feature type="compositionally biased region" description="Basic residues" evidence="3">
    <location>
        <begin position="558"/>
        <end position="576"/>
    </location>
</feature>
<feature type="region of interest" description="Disordered" evidence="3">
    <location>
        <begin position="1405"/>
        <end position="1424"/>
    </location>
</feature>
<dbReference type="InterPro" id="IPR016024">
    <property type="entry name" value="ARM-type_fold"/>
</dbReference>
<evidence type="ECO:0000313" key="7">
    <source>
        <dbReference type="Proteomes" id="UP000790347"/>
    </source>
</evidence>
<protein>
    <submittedName>
        <fullName evidence="6">Protein zer-1</fullName>
    </submittedName>
</protein>
<name>A0A922IE63_DERFA</name>
<evidence type="ECO:0000256" key="1">
    <source>
        <dbReference type="ARBA" id="ARBA00022614"/>
    </source>
</evidence>
<dbReference type="InterPro" id="IPR051341">
    <property type="entry name" value="Zyg-11_UBL_adapter"/>
</dbReference>
<dbReference type="EMBL" id="ASGP02000001">
    <property type="protein sequence ID" value="KAH9528741.1"/>
    <property type="molecule type" value="Genomic_DNA"/>
</dbReference>
<reference evidence="6" key="1">
    <citation type="submission" date="2013-05" db="EMBL/GenBank/DDBJ databases">
        <authorList>
            <person name="Yim A.K.Y."/>
            <person name="Chan T.F."/>
            <person name="Ji K.M."/>
            <person name="Liu X.Y."/>
            <person name="Zhou J.W."/>
            <person name="Li R.Q."/>
            <person name="Yang K.Y."/>
            <person name="Li J."/>
            <person name="Li M."/>
            <person name="Law P.T.W."/>
            <person name="Wu Y.L."/>
            <person name="Cai Z.L."/>
            <person name="Qin H."/>
            <person name="Bao Y."/>
            <person name="Leung R.K.K."/>
            <person name="Ng P.K.S."/>
            <person name="Zou J."/>
            <person name="Zhong X.J."/>
            <person name="Ran P.X."/>
            <person name="Zhong N.S."/>
            <person name="Liu Z.G."/>
            <person name="Tsui S.K.W."/>
        </authorList>
    </citation>
    <scope>NUCLEOTIDE SEQUENCE</scope>
    <source>
        <strain evidence="6">Derf</strain>
        <tissue evidence="6">Whole organism</tissue>
    </source>
</reference>
<dbReference type="PANTHER" id="PTHR12904">
    <property type="match status" value="1"/>
</dbReference>
<accession>A0A922IE63</accession>
<comment type="caution">
    <text evidence="6">The sequence shown here is derived from an EMBL/GenBank/DDBJ whole genome shotgun (WGS) entry which is preliminary data.</text>
</comment>
<feature type="region of interest" description="Disordered" evidence="3">
    <location>
        <begin position="546"/>
        <end position="581"/>
    </location>
</feature>
<feature type="region of interest" description="Disordered" evidence="3">
    <location>
        <begin position="455"/>
        <end position="488"/>
    </location>
</feature>
<dbReference type="InterPro" id="IPR032675">
    <property type="entry name" value="LRR_dom_sf"/>
</dbReference>
<dbReference type="Pfam" id="PF22964">
    <property type="entry name" value="ZER1-like_2nd"/>
    <property type="match status" value="1"/>
</dbReference>
<feature type="compositionally biased region" description="Low complexity" evidence="3">
    <location>
        <begin position="658"/>
        <end position="675"/>
    </location>
</feature>
<keyword evidence="7" id="KW-1185">Reference proteome</keyword>
<dbReference type="Gene3D" id="3.80.10.10">
    <property type="entry name" value="Ribonuclease Inhibitor"/>
    <property type="match status" value="2"/>
</dbReference>
<feature type="domain" description="Zer-1-like leucine-rich repeats region" evidence="5">
    <location>
        <begin position="780"/>
        <end position="898"/>
    </location>
</feature>
<feature type="region of interest" description="Disordered" evidence="3">
    <location>
        <begin position="658"/>
        <end position="678"/>
    </location>
</feature>
<reference evidence="6" key="2">
    <citation type="journal article" date="2022" name="Res Sq">
        <title>Comparative Genomics Reveals Insights into the Divergent Evolution of Astigmatic Mites and Household Pest Adaptations.</title>
        <authorList>
            <person name="Xiong Q."/>
            <person name="Wan A.T.-Y."/>
            <person name="Liu X.-Y."/>
            <person name="Fung C.S.-H."/>
            <person name="Xiao X."/>
            <person name="Malainual N."/>
            <person name="Hou J."/>
            <person name="Wang L."/>
            <person name="Wang M."/>
            <person name="Yang K."/>
            <person name="Cui Y."/>
            <person name="Leung E."/>
            <person name="Nong W."/>
            <person name="Shin S.-K."/>
            <person name="Au S."/>
            <person name="Jeong K.Y."/>
            <person name="Chew F.T."/>
            <person name="Hui J."/>
            <person name="Leung T.F."/>
            <person name="Tungtrongchitr A."/>
            <person name="Zhong N."/>
            <person name="Liu Z."/>
            <person name="Tsui S."/>
        </authorList>
    </citation>
    <scope>NUCLEOTIDE SEQUENCE</scope>
    <source>
        <strain evidence="6">Derf</strain>
        <tissue evidence="6">Whole organism</tissue>
    </source>
</reference>
<evidence type="ECO:0000313" key="6">
    <source>
        <dbReference type="EMBL" id="KAH9528741.1"/>
    </source>
</evidence>
<dbReference type="InterPro" id="IPR000225">
    <property type="entry name" value="Armadillo"/>
</dbReference>
<keyword evidence="1" id="KW-0433">Leucine-rich repeat</keyword>
<organism evidence="6 7">
    <name type="scientific">Dermatophagoides farinae</name>
    <name type="common">American house dust mite</name>
    <dbReference type="NCBI Taxonomy" id="6954"/>
    <lineage>
        <taxon>Eukaryota</taxon>
        <taxon>Metazoa</taxon>
        <taxon>Ecdysozoa</taxon>
        <taxon>Arthropoda</taxon>
        <taxon>Chelicerata</taxon>
        <taxon>Arachnida</taxon>
        <taxon>Acari</taxon>
        <taxon>Acariformes</taxon>
        <taxon>Sarcoptiformes</taxon>
        <taxon>Astigmata</taxon>
        <taxon>Psoroptidia</taxon>
        <taxon>Analgoidea</taxon>
        <taxon>Pyroglyphidae</taxon>
        <taxon>Dermatophagoidinae</taxon>
        <taxon>Dermatophagoides</taxon>
    </lineage>
</organism>
<dbReference type="SMART" id="SM00185">
    <property type="entry name" value="ARM"/>
    <property type="match status" value="3"/>
</dbReference>